<dbReference type="STRING" id="7395.A0A1A9VWR3"/>
<keyword evidence="3 5" id="KW-0863">Zinc-finger</keyword>
<evidence type="ECO:0000256" key="3">
    <source>
        <dbReference type="ARBA" id="ARBA00022771"/>
    </source>
</evidence>
<dbReference type="GO" id="GO:0005634">
    <property type="term" value="C:nucleus"/>
    <property type="evidence" value="ECO:0007669"/>
    <property type="project" value="UniProtKB-ARBA"/>
</dbReference>
<reference evidence="7" key="1">
    <citation type="submission" date="2020-05" db="UniProtKB">
        <authorList>
            <consortium name="EnsemblMetazoa"/>
        </authorList>
    </citation>
    <scope>IDENTIFICATION</scope>
    <source>
        <strain evidence="7">TTRI</strain>
    </source>
</reference>
<evidence type="ECO:0000256" key="4">
    <source>
        <dbReference type="ARBA" id="ARBA00022833"/>
    </source>
</evidence>
<name>A0A1A9VWR3_GLOAU</name>
<feature type="domain" description="C2H2-type" evidence="6">
    <location>
        <begin position="314"/>
        <end position="341"/>
    </location>
</feature>
<dbReference type="AlphaFoldDB" id="A0A1A9VWR3"/>
<dbReference type="InterPro" id="IPR036236">
    <property type="entry name" value="Znf_C2H2_sf"/>
</dbReference>
<evidence type="ECO:0000313" key="8">
    <source>
        <dbReference type="Proteomes" id="UP000078200"/>
    </source>
</evidence>
<keyword evidence="4" id="KW-0862">Zinc</keyword>
<evidence type="ECO:0000256" key="5">
    <source>
        <dbReference type="PROSITE-ProRule" id="PRU00042"/>
    </source>
</evidence>
<dbReference type="Gene3D" id="3.30.160.60">
    <property type="entry name" value="Classic Zinc Finger"/>
    <property type="match status" value="7"/>
</dbReference>
<dbReference type="Pfam" id="PF00096">
    <property type="entry name" value="zf-C2H2"/>
    <property type="match status" value="6"/>
</dbReference>
<dbReference type="PROSITE" id="PS00028">
    <property type="entry name" value="ZINC_FINGER_C2H2_1"/>
    <property type="match status" value="8"/>
</dbReference>
<dbReference type="VEuPathDB" id="VectorBase:GAUT050181"/>
<dbReference type="Pfam" id="PF13912">
    <property type="entry name" value="zf-C2H2_6"/>
    <property type="match status" value="2"/>
</dbReference>
<proteinExistence type="predicted"/>
<evidence type="ECO:0000256" key="2">
    <source>
        <dbReference type="ARBA" id="ARBA00022737"/>
    </source>
</evidence>
<dbReference type="FunFam" id="3.30.160.60:FF:000624">
    <property type="entry name" value="zinc finger protein 697"/>
    <property type="match status" value="1"/>
</dbReference>
<dbReference type="GO" id="GO:0048598">
    <property type="term" value="P:embryonic morphogenesis"/>
    <property type="evidence" value="ECO:0007669"/>
    <property type="project" value="UniProtKB-ARBA"/>
</dbReference>
<feature type="domain" description="C2H2-type" evidence="6">
    <location>
        <begin position="286"/>
        <end position="313"/>
    </location>
</feature>
<keyword evidence="2" id="KW-0677">Repeat</keyword>
<accession>A0A1A9VWR3</accession>
<dbReference type="PANTHER" id="PTHR24409:SF295">
    <property type="entry name" value="AZ2-RELATED"/>
    <property type="match status" value="1"/>
</dbReference>
<organism evidence="7 8">
    <name type="scientific">Glossina austeni</name>
    <name type="common">Savannah tsetse fly</name>
    <dbReference type="NCBI Taxonomy" id="7395"/>
    <lineage>
        <taxon>Eukaryota</taxon>
        <taxon>Metazoa</taxon>
        <taxon>Ecdysozoa</taxon>
        <taxon>Arthropoda</taxon>
        <taxon>Hexapoda</taxon>
        <taxon>Insecta</taxon>
        <taxon>Pterygota</taxon>
        <taxon>Neoptera</taxon>
        <taxon>Endopterygota</taxon>
        <taxon>Diptera</taxon>
        <taxon>Brachycera</taxon>
        <taxon>Muscomorpha</taxon>
        <taxon>Hippoboscoidea</taxon>
        <taxon>Glossinidae</taxon>
        <taxon>Glossina</taxon>
    </lineage>
</organism>
<dbReference type="InterPro" id="IPR013087">
    <property type="entry name" value="Znf_C2H2_type"/>
</dbReference>
<dbReference type="GO" id="GO:0000981">
    <property type="term" value="F:DNA-binding transcription factor activity, RNA polymerase II-specific"/>
    <property type="evidence" value="ECO:0007669"/>
    <property type="project" value="TreeGrafter"/>
</dbReference>
<dbReference type="FunFam" id="3.30.160.60:FF:003394">
    <property type="entry name" value="CG18262-like protein"/>
    <property type="match status" value="1"/>
</dbReference>
<feature type="domain" description="C2H2-type" evidence="6">
    <location>
        <begin position="398"/>
        <end position="425"/>
    </location>
</feature>
<evidence type="ECO:0000313" key="7">
    <source>
        <dbReference type="EnsemblMetazoa" id="GAUT050181-PA"/>
    </source>
</evidence>
<feature type="domain" description="C2H2-type" evidence="6">
    <location>
        <begin position="233"/>
        <end position="257"/>
    </location>
</feature>
<sequence>MLKLLKPCDIYDNFKCGEIFCKTPTVYNVTCSLCGSKMHLEQFASHFQVQHLTLAEEELSVEELERKRQAKLAKDDGWLDNMPSKEVDPIGDPIKEEQLLDEEEFVDVDQRVEVESFKREDINEGNGFILKIEVIENTTKQNEEKKSEDLLLKINHTKENVEIADEREKDWTADERRNEISEAEQDDSFDLTFPCDICKRSYSSKCSLQKHKYTIHNPNKMQKRSSKEPKIEHKCDECHEIFRSARDLRGHKWKHTGIFCDICGKPFTQTGNMMRHKIRHTGIKAHKCQECERSFFTDKELKSHMISHTGVMPVICEICGRRCRDRGVLTAHMRRHTGERPAKCEVCGKSFYSFHDLNVHAVTHTSERPFKCDLCGSTFQRKKALRVHKLLHTKDRKHICRVCGKGFAHSGGLNSHMRTHDAALEKQIFEIQPVIPIVIENRKNDNEQFNQ</sequence>
<dbReference type="PROSITE" id="PS50157">
    <property type="entry name" value="ZINC_FINGER_C2H2_2"/>
    <property type="match status" value="8"/>
</dbReference>
<dbReference type="GO" id="GO:0000977">
    <property type="term" value="F:RNA polymerase II transcription regulatory region sequence-specific DNA binding"/>
    <property type="evidence" value="ECO:0007669"/>
    <property type="project" value="TreeGrafter"/>
</dbReference>
<feature type="domain" description="C2H2-type" evidence="6">
    <location>
        <begin position="258"/>
        <end position="285"/>
    </location>
</feature>
<dbReference type="FunFam" id="3.30.160.60:FF:000446">
    <property type="entry name" value="Zinc finger protein"/>
    <property type="match status" value="1"/>
</dbReference>
<dbReference type="GO" id="GO:0002009">
    <property type="term" value="P:morphogenesis of an epithelium"/>
    <property type="evidence" value="ECO:0007669"/>
    <property type="project" value="UniProtKB-ARBA"/>
</dbReference>
<dbReference type="PANTHER" id="PTHR24409">
    <property type="entry name" value="ZINC FINGER PROTEIN 142"/>
    <property type="match status" value="1"/>
</dbReference>
<feature type="domain" description="C2H2-type" evidence="6">
    <location>
        <begin position="342"/>
        <end position="369"/>
    </location>
</feature>
<dbReference type="FunFam" id="3.30.160.60:FF:003223">
    <property type="entry name" value="FI23536p1"/>
    <property type="match status" value="1"/>
</dbReference>
<feature type="domain" description="C2H2-type" evidence="6">
    <location>
        <begin position="193"/>
        <end position="221"/>
    </location>
</feature>
<dbReference type="EnsemblMetazoa" id="GAUT050181-RA">
    <property type="protein sequence ID" value="GAUT050181-PA"/>
    <property type="gene ID" value="GAUT050181"/>
</dbReference>
<keyword evidence="8" id="KW-1185">Reference proteome</keyword>
<dbReference type="SMART" id="SM00355">
    <property type="entry name" value="ZnF_C2H2"/>
    <property type="match status" value="9"/>
</dbReference>
<evidence type="ECO:0000256" key="1">
    <source>
        <dbReference type="ARBA" id="ARBA00022723"/>
    </source>
</evidence>
<dbReference type="GO" id="GO:0008270">
    <property type="term" value="F:zinc ion binding"/>
    <property type="evidence" value="ECO:0007669"/>
    <property type="project" value="UniProtKB-KW"/>
</dbReference>
<feature type="domain" description="C2H2-type" evidence="6">
    <location>
        <begin position="370"/>
        <end position="397"/>
    </location>
</feature>
<evidence type="ECO:0000259" key="6">
    <source>
        <dbReference type="PROSITE" id="PS50157"/>
    </source>
</evidence>
<keyword evidence="1" id="KW-0479">Metal-binding</keyword>
<dbReference type="Proteomes" id="UP000078200">
    <property type="component" value="Unassembled WGS sequence"/>
</dbReference>
<protein>
    <recommendedName>
        <fullName evidence="6">C2H2-type domain-containing protein</fullName>
    </recommendedName>
</protein>
<dbReference type="SUPFAM" id="SSF57667">
    <property type="entry name" value="beta-beta-alpha zinc fingers"/>
    <property type="match status" value="4"/>
</dbReference>
<dbReference type="FunFam" id="3.30.160.60:FF:000100">
    <property type="entry name" value="Zinc finger 45-like"/>
    <property type="match status" value="1"/>
</dbReference>